<dbReference type="AlphaFoldDB" id="A0A150QSB3"/>
<dbReference type="InterPro" id="IPR058807">
    <property type="entry name" value="ScoMcrA_N"/>
</dbReference>
<reference evidence="2 3" key="1">
    <citation type="submission" date="2014-02" db="EMBL/GenBank/DDBJ databases">
        <title>The small core and large imbalanced accessory genome model reveals a collaborative survival strategy of Sorangium cellulosum strains in nature.</title>
        <authorList>
            <person name="Han K."/>
            <person name="Peng R."/>
            <person name="Blom J."/>
            <person name="Li Y.-Z."/>
        </authorList>
    </citation>
    <scope>NUCLEOTIDE SEQUENCE [LARGE SCALE GENOMIC DNA]</scope>
    <source>
        <strain evidence="2 3">So0008-312</strain>
    </source>
</reference>
<feature type="domain" description="ScoMcrA-like N-terminal head" evidence="1">
    <location>
        <begin position="12"/>
        <end position="85"/>
    </location>
</feature>
<evidence type="ECO:0000313" key="2">
    <source>
        <dbReference type="EMBL" id="KYF70840.1"/>
    </source>
</evidence>
<name>A0A150QSB3_SORCE</name>
<protein>
    <recommendedName>
        <fullName evidence="1">ScoMcrA-like N-terminal head domain-containing protein</fullName>
    </recommendedName>
</protein>
<dbReference type="Proteomes" id="UP000075260">
    <property type="component" value="Unassembled WGS sequence"/>
</dbReference>
<proteinExistence type="predicted"/>
<evidence type="ECO:0000259" key="1">
    <source>
        <dbReference type="Pfam" id="PF26345"/>
    </source>
</evidence>
<comment type="caution">
    <text evidence="2">The sequence shown here is derived from an EMBL/GenBank/DDBJ whole genome shotgun (WGS) entry which is preliminary data.</text>
</comment>
<sequence>MATTGERFGKIRREHVEQACRELMASGAPKGGGSYFVRFDGRELPAKRVLRDAYRHANEREIEAKDFSGGQFVAKILQRLGFEVVVH</sequence>
<organism evidence="2 3">
    <name type="scientific">Sorangium cellulosum</name>
    <name type="common">Polyangium cellulosum</name>
    <dbReference type="NCBI Taxonomy" id="56"/>
    <lineage>
        <taxon>Bacteria</taxon>
        <taxon>Pseudomonadati</taxon>
        <taxon>Myxococcota</taxon>
        <taxon>Polyangia</taxon>
        <taxon>Polyangiales</taxon>
        <taxon>Polyangiaceae</taxon>
        <taxon>Sorangium</taxon>
    </lineage>
</organism>
<dbReference type="EMBL" id="JEMA01000372">
    <property type="protein sequence ID" value="KYF70840.1"/>
    <property type="molecule type" value="Genomic_DNA"/>
</dbReference>
<evidence type="ECO:0000313" key="3">
    <source>
        <dbReference type="Proteomes" id="UP000075260"/>
    </source>
</evidence>
<dbReference type="Pfam" id="PF26345">
    <property type="entry name" value="ScoMcrA_N"/>
    <property type="match status" value="1"/>
</dbReference>
<gene>
    <name evidence="2" type="ORF">BE15_30485</name>
</gene>
<accession>A0A150QSB3</accession>